<dbReference type="InterPro" id="IPR012301">
    <property type="entry name" value="Malic_N_dom"/>
</dbReference>
<proteinExistence type="inferred from homology"/>
<dbReference type="EMBL" id="JAPWTJ010000232">
    <property type="protein sequence ID" value="KAJ8980794.1"/>
    <property type="molecule type" value="Genomic_DNA"/>
</dbReference>
<organism evidence="7 8">
    <name type="scientific">Molorchus minor</name>
    <dbReference type="NCBI Taxonomy" id="1323400"/>
    <lineage>
        <taxon>Eukaryota</taxon>
        <taxon>Metazoa</taxon>
        <taxon>Ecdysozoa</taxon>
        <taxon>Arthropoda</taxon>
        <taxon>Hexapoda</taxon>
        <taxon>Insecta</taxon>
        <taxon>Pterygota</taxon>
        <taxon>Neoptera</taxon>
        <taxon>Endopterygota</taxon>
        <taxon>Coleoptera</taxon>
        <taxon>Polyphaga</taxon>
        <taxon>Cucujiformia</taxon>
        <taxon>Chrysomeloidea</taxon>
        <taxon>Cerambycidae</taxon>
        <taxon>Lamiinae</taxon>
        <taxon>Monochamini</taxon>
        <taxon>Molorchus</taxon>
    </lineage>
</organism>
<dbReference type="PANTHER" id="PTHR23406:SF90">
    <property type="entry name" value="MALIC ENZYME-RELATED"/>
    <property type="match status" value="1"/>
</dbReference>
<dbReference type="SUPFAM" id="SSF53223">
    <property type="entry name" value="Aminoacid dehydrogenase-like, N-terminal domain"/>
    <property type="match status" value="1"/>
</dbReference>
<comment type="caution">
    <text evidence="7">The sequence shown here is derived from an EMBL/GenBank/DDBJ whole genome shotgun (WGS) entry which is preliminary data.</text>
</comment>
<dbReference type="SMART" id="SM01274">
    <property type="entry name" value="malic"/>
    <property type="match status" value="1"/>
</dbReference>
<protein>
    <recommendedName>
        <fullName evidence="4">Malic enzyme</fullName>
    </recommendedName>
</protein>
<evidence type="ECO:0000313" key="8">
    <source>
        <dbReference type="Proteomes" id="UP001162164"/>
    </source>
</evidence>
<evidence type="ECO:0000313" key="7">
    <source>
        <dbReference type="EMBL" id="KAJ8980794.1"/>
    </source>
</evidence>
<dbReference type="Gene3D" id="1.20.1370.30">
    <property type="match status" value="1"/>
</dbReference>
<sequence length="554" mass="61034">MCYIDLFIYISLSKIKWQKSLLSKILSIYKPKNLERHVCKLSRSRAKGEVYVEEPKLNKGLAFTLAERQHLGIHGFHPIVQRTQEEQMTFAKMLLERLQDPLSKPYPEIRAIVVTDGERILGLGDLGAHGMGIPIGKLSLCTALAGIKPENCLPITLDVGTNNQKLREDPLYVGLPQKRVTGQAYDDFIDEFMRAVVKSHYCTFNDDIQGTAGVVVSGLLASMRMTGKKLSENTFLFLGAGEAALGIADLVVKAMKREGTHRSEGRQKIWMMDVDGLLTLNRPEGGIDEHKRSYAKEHEPVKDLARVVNEIKPSVLIGAAAASGAFTPEIIKAMASFNERPVIFALSNPTPKAECTAMQAYTHTEGRVIFASGSPFGKVEYGGKTFYPGQGNNAYVYPGVALGILLSGIPYVAEQVFLIASDTVSSKVSDKDLEVGRVYPPLSAIKECSIDIACNIMEYAFDEHLITNNIPPGDMRKYVISNMYNVEYDSYLPPTWDWENKDNINRQTTKNTIRGLDLSRSGPSPSFSINSTAHLRGNHPLVLCSASSPSGRSG</sequence>
<dbReference type="Pfam" id="PF03949">
    <property type="entry name" value="Malic_M"/>
    <property type="match status" value="1"/>
</dbReference>
<dbReference type="PROSITE" id="PS00331">
    <property type="entry name" value="MALIC_ENZYMES"/>
    <property type="match status" value="1"/>
</dbReference>
<name>A0ABQ9JRA3_9CUCU</name>
<comment type="similarity">
    <text evidence="2 4">Belongs to the malic enzymes family.</text>
</comment>
<evidence type="ECO:0000259" key="6">
    <source>
        <dbReference type="SMART" id="SM01274"/>
    </source>
</evidence>
<accession>A0ABQ9JRA3</accession>
<dbReference type="InterPro" id="IPR015884">
    <property type="entry name" value="Malic_enzyme_CS"/>
</dbReference>
<evidence type="ECO:0000256" key="1">
    <source>
        <dbReference type="ARBA" id="ARBA00001936"/>
    </source>
</evidence>
<dbReference type="InterPro" id="IPR036291">
    <property type="entry name" value="NAD(P)-bd_dom_sf"/>
</dbReference>
<dbReference type="PIRSF" id="PIRSF000106">
    <property type="entry name" value="ME"/>
    <property type="match status" value="1"/>
</dbReference>
<evidence type="ECO:0000259" key="5">
    <source>
        <dbReference type="SMART" id="SM00919"/>
    </source>
</evidence>
<dbReference type="Proteomes" id="UP001162164">
    <property type="component" value="Unassembled WGS sequence"/>
</dbReference>
<gene>
    <name evidence="7" type="ORF">NQ317_004796</name>
</gene>
<dbReference type="InterPro" id="IPR001891">
    <property type="entry name" value="Malic_OxRdtase"/>
</dbReference>
<keyword evidence="8" id="KW-1185">Reference proteome</keyword>
<dbReference type="SMART" id="SM00919">
    <property type="entry name" value="Malic_M"/>
    <property type="match status" value="1"/>
</dbReference>
<evidence type="ECO:0000256" key="2">
    <source>
        <dbReference type="ARBA" id="ARBA00008785"/>
    </source>
</evidence>
<comment type="cofactor">
    <cofactor evidence="1">
        <name>Mn(2+)</name>
        <dbReference type="ChEBI" id="CHEBI:29035"/>
    </cofactor>
</comment>
<dbReference type="PANTHER" id="PTHR23406">
    <property type="entry name" value="MALIC ENZYME-RELATED"/>
    <property type="match status" value="1"/>
</dbReference>
<dbReference type="InterPro" id="IPR046346">
    <property type="entry name" value="Aminoacid_DH-like_N_sf"/>
</dbReference>
<dbReference type="Pfam" id="PF00390">
    <property type="entry name" value="malic"/>
    <property type="match status" value="1"/>
</dbReference>
<dbReference type="InterPro" id="IPR037062">
    <property type="entry name" value="Malic_N_dom_sf"/>
</dbReference>
<dbReference type="PRINTS" id="PR00072">
    <property type="entry name" value="MALOXRDTASE"/>
</dbReference>
<reference evidence="7" key="1">
    <citation type="journal article" date="2023" name="Insect Mol. Biol.">
        <title>Genome sequencing provides insights into the evolution of gene families encoding plant cell wall-degrading enzymes in longhorned beetles.</title>
        <authorList>
            <person name="Shin N.R."/>
            <person name="Okamura Y."/>
            <person name="Kirsch R."/>
            <person name="Pauchet Y."/>
        </authorList>
    </citation>
    <scope>NUCLEOTIDE SEQUENCE</scope>
    <source>
        <strain evidence="7">MMC_N1</strain>
    </source>
</reference>
<evidence type="ECO:0000256" key="3">
    <source>
        <dbReference type="ARBA" id="ARBA00022723"/>
    </source>
</evidence>
<keyword evidence="3 4" id="KW-0479">Metal-binding</keyword>
<feature type="domain" description="Malic enzyme NAD-binding" evidence="5">
    <location>
        <begin position="208"/>
        <end position="461"/>
    </location>
</feature>
<feature type="domain" description="Malic enzyme N-terminal" evidence="6">
    <location>
        <begin position="31"/>
        <end position="202"/>
    </location>
</feature>
<dbReference type="CDD" id="cd05312">
    <property type="entry name" value="NAD_bind_1_malic_enz"/>
    <property type="match status" value="1"/>
</dbReference>
<keyword evidence="4" id="KW-0560">Oxidoreductase</keyword>
<dbReference type="InterPro" id="IPR012302">
    <property type="entry name" value="Malic_NAD-bd"/>
</dbReference>
<dbReference type="Gene3D" id="3.40.50.10380">
    <property type="entry name" value="Malic enzyme, N-terminal domain"/>
    <property type="match status" value="1"/>
</dbReference>
<evidence type="ECO:0000256" key="4">
    <source>
        <dbReference type="RuleBase" id="RU003426"/>
    </source>
</evidence>
<dbReference type="SUPFAM" id="SSF51735">
    <property type="entry name" value="NAD(P)-binding Rossmann-fold domains"/>
    <property type="match status" value="1"/>
</dbReference>
<dbReference type="Gene3D" id="3.40.50.720">
    <property type="entry name" value="NAD(P)-binding Rossmann-like Domain"/>
    <property type="match status" value="1"/>
</dbReference>